<comment type="caution">
    <text evidence="7">The sequence shown here is derived from an EMBL/GenBank/DDBJ whole genome shotgun (WGS) entry which is preliminary data.</text>
</comment>
<keyword evidence="5" id="KW-0732">Signal</keyword>
<feature type="chain" id="PRO_5023133023" evidence="5">
    <location>
        <begin position="27"/>
        <end position="1187"/>
    </location>
</feature>
<sequence length="1187" mass="130546">MWTAILRTLSLACFTACSLCTTPLVAQNSAGWHLLSVPDAWRSVPGGELKPIDGYSWYRALVKLPRECQGQPLTLFIEALDDARSASVGGTTVGVAGGFPPQFRSGLGEKGRWPVAAELTSGEFTTVAIRVCQYDPRPNFSVAPPVLMNEARREAMRLEGIWQYHPGDNPAWASAGPADFGLLPDSALTDAEAAAKAVYRKIDQVDDIEKYVTRRIGDTDPLSPADALKRFKTPSDLQVRLAVADPDIAQPLFLSWDARGRLWVMEYRQYPDPAGLKMVSRDTFLRTVYDKVPAAPPHHVRGADRISIHEDTDGDGTYEKHSVFVDGLNIASSFAIGRGGVFVTNPPYLLFYPDRNQDDVPDGDPEVLLEGFGLEDSHSVVNSLRFGPDGWLYGGQGSTVTGIVRRPGSKDEPVRSLGQIIWRYHPESRIYEVFAEGGGNTFGCEMDAHGEIFSGHNGGDTRGFHYVQGGYYRKGFGKHGPLSNPWAFGFFEHMRHPAVARFTHNFVIYEEQLLPDRFQGRLFGVEPLQGQVVLSEFRPLQSSFQTEDVERVLKTDDPWFRPVDIKTGPDGDIYVADLYEQRIDHSSHYAGRIHRSSGRVWRLTDPQRKRTSPGPAGLGYHTLPAQQLVELLDHPSKWHRQTAVRLLGDRRDATLIPLLRNQLLTLTGQGGLERLWALNAVGGFSEQTVIELLRHPDEWVRAWTVRLLCDPQSVSPTAGSALAAAANSEPYIVVRKQLASSARRLPPAAALPILHALLQRDEDATDIHQPLLLWWALEAQVGRTDANTLLTTLLPAPADWKRPLADQHLAERLMKRYALAGSPIDLQHAATLLRTAPDKASGEKLLRGFEEAFQGRSLAGIPQELADALAASGGGSLALRFRQGQPAALEQAVQLIADPQTPTSTRIPLIEIAGQLHRPELQVTLQQALQDTSQQVQAAALAALMSYSDPAIAQLVLERFPTFQGEAGLAAESLLASRGAWSRALLAAVDSGRISSELITTAAVRRMAMQNDPQLQQNLEKHWPAAGGISAADVQQETARVQAALAAGSGNPKVGKQLFMQNCGRCHLLWEEGGKVGPDLTPFARDNLERMLSTIINPSLEIREGFENYVATAADGRVLNGFLVQQDSQVVILRGVDGQNMILRRDETEELKVLPQSVMPEGTLKTLADQQLRDLFAYLRSTQPVNY</sequence>
<dbReference type="InterPro" id="IPR036909">
    <property type="entry name" value="Cyt_c-like_dom_sf"/>
</dbReference>
<dbReference type="SUPFAM" id="SSF48371">
    <property type="entry name" value="ARM repeat"/>
    <property type="match status" value="1"/>
</dbReference>
<dbReference type="PANTHER" id="PTHR33546:SF1">
    <property type="entry name" value="LARGE, MULTIFUNCTIONAL SECRETED PROTEIN"/>
    <property type="match status" value="1"/>
</dbReference>
<organism evidence="7 8">
    <name type="scientific">Planctomyces bekefii</name>
    <dbReference type="NCBI Taxonomy" id="1653850"/>
    <lineage>
        <taxon>Bacteria</taxon>
        <taxon>Pseudomonadati</taxon>
        <taxon>Planctomycetota</taxon>
        <taxon>Planctomycetia</taxon>
        <taxon>Planctomycetales</taxon>
        <taxon>Planctomycetaceae</taxon>
        <taxon>Planctomyces</taxon>
    </lineage>
</organism>
<dbReference type="InterPro" id="IPR008979">
    <property type="entry name" value="Galactose-bd-like_sf"/>
</dbReference>
<dbReference type="AlphaFoldDB" id="A0A5C6MBX6"/>
<reference evidence="7 8" key="2">
    <citation type="submission" date="2019-08" db="EMBL/GenBank/DDBJ databases">
        <authorList>
            <person name="Henke P."/>
        </authorList>
    </citation>
    <scope>NUCLEOTIDE SEQUENCE [LARGE SCALE GENOMIC DNA]</scope>
    <source>
        <strain evidence="7">Phe10_nw2017</strain>
    </source>
</reference>
<evidence type="ECO:0000256" key="5">
    <source>
        <dbReference type="SAM" id="SignalP"/>
    </source>
</evidence>
<dbReference type="InterPro" id="IPR011042">
    <property type="entry name" value="6-blade_b-propeller_TolB-like"/>
</dbReference>
<evidence type="ECO:0000313" key="7">
    <source>
        <dbReference type="EMBL" id="TWW11743.1"/>
    </source>
</evidence>
<dbReference type="InterPro" id="IPR016024">
    <property type="entry name" value="ARM-type_fold"/>
</dbReference>
<dbReference type="InterPro" id="IPR013428">
    <property type="entry name" value="Membrane-bound_put_N"/>
</dbReference>
<dbReference type="Pfam" id="PF23500">
    <property type="entry name" value="DUF7133"/>
    <property type="match status" value="1"/>
</dbReference>
<dbReference type="Gene3D" id="2.120.10.30">
    <property type="entry name" value="TolB, C-terminal domain"/>
    <property type="match status" value="1"/>
</dbReference>
<evidence type="ECO:0000256" key="2">
    <source>
        <dbReference type="ARBA" id="ARBA00022723"/>
    </source>
</evidence>
<evidence type="ECO:0000259" key="6">
    <source>
        <dbReference type="PROSITE" id="PS51007"/>
    </source>
</evidence>
<dbReference type="Gene3D" id="2.60.120.260">
    <property type="entry name" value="Galactose-binding domain-like"/>
    <property type="match status" value="1"/>
</dbReference>
<dbReference type="PANTHER" id="PTHR33546">
    <property type="entry name" value="LARGE, MULTIFUNCTIONAL SECRETED PROTEIN-RELATED"/>
    <property type="match status" value="1"/>
</dbReference>
<feature type="signal peptide" evidence="5">
    <location>
        <begin position="1"/>
        <end position="26"/>
    </location>
</feature>
<dbReference type="SUPFAM" id="SSF46626">
    <property type="entry name" value="Cytochrome c"/>
    <property type="match status" value="1"/>
</dbReference>
<dbReference type="InterPro" id="IPR013427">
    <property type="entry name" value="Haem-bd_dom_put"/>
</dbReference>
<dbReference type="InterPro" id="IPR011041">
    <property type="entry name" value="Quinoprot_gluc/sorb_DH_b-prop"/>
</dbReference>
<dbReference type="InterPro" id="IPR011989">
    <property type="entry name" value="ARM-like"/>
</dbReference>
<dbReference type="NCBIfam" id="TIGR02603">
    <property type="entry name" value="CxxCH_TIGR02603"/>
    <property type="match status" value="1"/>
</dbReference>
<gene>
    <name evidence="7" type="ORF">E3A20_04440</name>
</gene>
<evidence type="ECO:0000256" key="3">
    <source>
        <dbReference type="ARBA" id="ARBA00023004"/>
    </source>
</evidence>
<evidence type="ECO:0000313" key="8">
    <source>
        <dbReference type="Proteomes" id="UP000321083"/>
    </source>
</evidence>
<evidence type="ECO:0000256" key="4">
    <source>
        <dbReference type="PROSITE-ProRule" id="PRU00433"/>
    </source>
</evidence>
<protein>
    <submittedName>
        <fullName evidence="7">L-sorbosone dehydrogenase</fullName>
    </submittedName>
</protein>
<dbReference type="SUPFAM" id="SSF50952">
    <property type="entry name" value="Soluble quinoprotein glucose dehydrogenase"/>
    <property type="match status" value="1"/>
</dbReference>
<dbReference type="Gene3D" id="1.25.10.10">
    <property type="entry name" value="Leucine-rich Repeat Variant"/>
    <property type="match status" value="1"/>
</dbReference>
<name>A0A5C6MBX6_9PLAN</name>
<evidence type="ECO:0000256" key="1">
    <source>
        <dbReference type="ARBA" id="ARBA00022617"/>
    </source>
</evidence>
<proteinExistence type="predicted"/>
<dbReference type="GO" id="GO:0046872">
    <property type="term" value="F:metal ion binding"/>
    <property type="evidence" value="ECO:0007669"/>
    <property type="project" value="UniProtKB-KW"/>
</dbReference>
<keyword evidence="3 4" id="KW-0408">Iron</keyword>
<dbReference type="Gene3D" id="1.10.760.10">
    <property type="entry name" value="Cytochrome c-like domain"/>
    <property type="match status" value="1"/>
</dbReference>
<dbReference type="GO" id="GO:0009055">
    <property type="term" value="F:electron transfer activity"/>
    <property type="evidence" value="ECO:0007669"/>
    <property type="project" value="InterPro"/>
</dbReference>
<dbReference type="GO" id="GO:0020037">
    <property type="term" value="F:heme binding"/>
    <property type="evidence" value="ECO:0007669"/>
    <property type="project" value="InterPro"/>
</dbReference>
<feature type="domain" description="Cytochrome c" evidence="6">
    <location>
        <begin position="1050"/>
        <end position="1183"/>
    </location>
</feature>
<keyword evidence="2 4" id="KW-0479">Metal-binding</keyword>
<dbReference type="SUPFAM" id="SSF49785">
    <property type="entry name" value="Galactose-binding domain-like"/>
    <property type="match status" value="1"/>
</dbReference>
<accession>A0A5C6MBX6</accession>
<dbReference type="Proteomes" id="UP000321083">
    <property type="component" value="Unassembled WGS sequence"/>
</dbReference>
<dbReference type="InterPro" id="IPR055557">
    <property type="entry name" value="DUF7133"/>
</dbReference>
<dbReference type="PROSITE" id="PS51007">
    <property type="entry name" value="CYTC"/>
    <property type="match status" value="1"/>
</dbReference>
<dbReference type="InterPro" id="IPR009056">
    <property type="entry name" value="Cyt_c-like_dom"/>
</dbReference>
<keyword evidence="8" id="KW-1185">Reference proteome</keyword>
<reference evidence="7 8" key="1">
    <citation type="submission" date="2019-08" db="EMBL/GenBank/DDBJ databases">
        <title>100 year-old enigma solved: identification of Planctomyces bekefii, the type genus and species of the phylum Planctomycetes.</title>
        <authorList>
            <person name="Svetlana D.N."/>
            <person name="Overmann J."/>
        </authorList>
    </citation>
    <scope>NUCLEOTIDE SEQUENCE [LARGE SCALE GENOMIC DNA]</scope>
    <source>
        <strain evidence="7">Phe10_nw2017</strain>
    </source>
</reference>
<keyword evidence="1 4" id="KW-0349">Heme</keyword>
<dbReference type="NCBIfam" id="TIGR02604">
    <property type="entry name" value="Piru_Ver_Nterm"/>
    <property type="match status" value="1"/>
</dbReference>
<dbReference type="EMBL" id="SRHE01000052">
    <property type="protein sequence ID" value="TWW11743.1"/>
    <property type="molecule type" value="Genomic_DNA"/>
</dbReference>